<dbReference type="PANTHER" id="PTHR11614">
    <property type="entry name" value="PHOSPHOLIPASE-RELATED"/>
    <property type="match status" value="1"/>
</dbReference>
<dbReference type="FunCoup" id="A0A078B5D4">
    <property type="interactions" value="25"/>
</dbReference>
<organism evidence="2 3">
    <name type="scientific">Stylonychia lemnae</name>
    <name type="common">Ciliate</name>
    <dbReference type="NCBI Taxonomy" id="5949"/>
    <lineage>
        <taxon>Eukaryota</taxon>
        <taxon>Sar</taxon>
        <taxon>Alveolata</taxon>
        <taxon>Ciliophora</taxon>
        <taxon>Intramacronucleata</taxon>
        <taxon>Spirotrichea</taxon>
        <taxon>Stichotrichia</taxon>
        <taxon>Sporadotrichida</taxon>
        <taxon>Oxytrichidae</taxon>
        <taxon>Stylonychinae</taxon>
        <taxon>Stylonychia</taxon>
    </lineage>
</organism>
<protein>
    <recommendedName>
        <fullName evidence="1">Serine aminopeptidase S33 domain-containing protein</fullName>
    </recommendedName>
</protein>
<evidence type="ECO:0000313" key="2">
    <source>
        <dbReference type="EMBL" id="CDW89639.1"/>
    </source>
</evidence>
<dbReference type="InterPro" id="IPR029058">
    <property type="entry name" value="AB_hydrolase_fold"/>
</dbReference>
<dbReference type="OrthoDB" id="407812at2759"/>
<name>A0A078B5D4_STYLE</name>
<feature type="domain" description="Serine aminopeptidase S33" evidence="1">
    <location>
        <begin position="54"/>
        <end position="285"/>
    </location>
</feature>
<dbReference type="AlphaFoldDB" id="A0A078B5D4"/>
<dbReference type="Gene3D" id="3.40.50.1820">
    <property type="entry name" value="alpha/beta hydrolase"/>
    <property type="match status" value="1"/>
</dbReference>
<dbReference type="InterPro" id="IPR051044">
    <property type="entry name" value="MAG_DAG_Lipase"/>
</dbReference>
<keyword evidence="3" id="KW-1185">Reference proteome</keyword>
<evidence type="ECO:0000313" key="3">
    <source>
        <dbReference type="Proteomes" id="UP000039865"/>
    </source>
</evidence>
<proteinExistence type="predicted"/>
<reference evidence="2 3" key="1">
    <citation type="submission" date="2014-06" db="EMBL/GenBank/DDBJ databases">
        <authorList>
            <person name="Swart Estienne"/>
        </authorList>
    </citation>
    <scope>NUCLEOTIDE SEQUENCE [LARGE SCALE GENOMIC DNA]</scope>
    <source>
        <strain evidence="2 3">130c</strain>
    </source>
</reference>
<gene>
    <name evidence="2" type="primary">Contig9375.g10021</name>
    <name evidence="2" type="ORF">STYLEM_18773</name>
</gene>
<dbReference type="Pfam" id="PF12146">
    <property type="entry name" value="Hydrolase_4"/>
    <property type="match status" value="1"/>
</dbReference>
<dbReference type="SUPFAM" id="SSF53474">
    <property type="entry name" value="alpha/beta-Hydrolases"/>
    <property type="match status" value="1"/>
</dbReference>
<dbReference type="EMBL" id="CCKQ01017742">
    <property type="protein sequence ID" value="CDW89639.1"/>
    <property type="molecule type" value="Genomic_DNA"/>
</dbReference>
<accession>A0A078B5D4</accession>
<sequence length="307" mass="35747">MNQLENSKEETYLEKFLKIDSKPFPISDSVDYYSQTSPDQIKLHYVEHPNQGDLKGVLFVFLGYGAYIDFYGNHFSQFASQGFRVFGLDREGFGKSGGERGVFGVDPLQDQIDFVDFIVEQNNLQDTKKYIFGVSLGALLSARMVQLRPQYFDGIIHIVPYYRNHDSIEVSGFKRFLLKSICFFNGYGVIARKSRTPEFDEFQSYLIEQDIDSVVLIRYKQVEYGLKIQDDFQREILKFTHIPLFVAKAEGDWVVSNEEIDRVYELNTNPSKQLVNYRGAIHAMMQQDGYYQQIVKDSLEWLQRINE</sequence>
<evidence type="ECO:0000259" key="1">
    <source>
        <dbReference type="Pfam" id="PF12146"/>
    </source>
</evidence>
<dbReference type="InterPro" id="IPR022742">
    <property type="entry name" value="Hydrolase_4"/>
</dbReference>
<dbReference type="Proteomes" id="UP000039865">
    <property type="component" value="Unassembled WGS sequence"/>
</dbReference>
<dbReference type="InParanoid" id="A0A078B5D4"/>